<keyword evidence="2" id="KW-1185">Reference proteome</keyword>
<evidence type="ECO:0000313" key="2">
    <source>
        <dbReference type="Proteomes" id="UP000471435"/>
    </source>
</evidence>
<comment type="caution">
    <text evidence="1">The sequence shown here is derived from an EMBL/GenBank/DDBJ whole genome shotgun (WGS) entry which is preliminary data.</text>
</comment>
<protein>
    <submittedName>
        <fullName evidence="1">Uncharacterized protein</fullName>
    </submittedName>
</protein>
<dbReference type="PANTHER" id="PTHR30024">
    <property type="entry name" value="ALIPHATIC SULFONATES-BINDING PROTEIN-RELATED"/>
    <property type="match status" value="1"/>
</dbReference>
<proteinExistence type="predicted"/>
<dbReference type="PANTHER" id="PTHR30024:SF42">
    <property type="entry name" value="ALIPHATIC SULFONATES-BINDING PROTEIN-RELATED"/>
    <property type="match status" value="1"/>
</dbReference>
<evidence type="ECO:0000313" key="1">
    <source>
        <dbReference type="EMBL" id="MXP47433.1"/>
    </source>
</evidence>
<dbReference type="AlphaFoldDB" id="A0A6I4V0J1"/>
<accession>A0A6I4V0J1</accession>
<reference evidence="1 2" key="1">
    <citation type="submission" date="2019-12" db="EMBL/GenBank/DDBJ databases">
        <title>Genomic-based taxomic classification of the family Erythrobacteraceae.</title>
        <authorList>
            <person name="Xu L."/>
        </authorList>
    </citation>
    <scope>NUCLEOTIDE SEQUENCE [LARGE SCALE GENOMIC DNA]</scope>
    <source>
        <strain evidence="1 2">SW-109</strain>
    </source>
</reference>
<dbReference type="EMBL" id="WTYP01000002">
    <property type="protein sequence ID" value="MXP47433.1"/>
    <property type="molecule type" value="Genomic_DNA"/>
</dbReference>
<dbReference type="Pfam" id="PF13379">
    <property type="entry name" value="NMT1_2"/>
    <property type="match status" value="1"/>
</dbReference>
<sequence length="314" mass="34246">MNRKTIIIGGLAILLLAVGLFFANKLSNVNRDPEVIAIGTFSEAVDYGPLYVAEHFGWLDDGNFSARVTTFGSNQEIAAALNSGQLDVIFAAAPPILINRANGVELSVQGVSCTLRQEILVSNTVSANSIRDLSGVRIGVLEGTSSHYGVLRAFEQVGLPEPGFDFLSPPQAEAAFRSGDIRAWAIWPPFVEKLELEGLGRPIVGGDAKIQSVFASSDESRKTKPEAIAFLTSQILRAKEWMISNPDEAQAIVAERLKLDREVIRLAWGKHDWSAQIDDALKKDIRQKADFLRNQGLISSTDRLGSPNLYVIED</sequence>
<dbReference type="Gene3D" id="3.40.190.10">
    <property type="entry name" value="Periplasmic binding protein-like II"/>
    <property type="match status" value="2"/>
</dbReference>
<dbReference type="OrthoDB" id="6522570at2"/>
<gene>
    <name evidence="1" type="ORF">GRI43_08570</name>
</gene>
<dbReference type="Proteomes" id="UP000471435">
    <property type="component" value="Unassembled WGS sequence"/>
</dbReference>
<dbReference type="RefSeq" id="WP_160730733.1">
    <property type="nucleotide sequence ID" value="NZ_WTYP01000002.1"/>
</dbReference>
<organism evidence="1 2">
    <name type="scientific">Pontixanthobacter luteolus</name>
    <dbReference type="NCBI Taxonomy" id="295089"/>
    <lineage>
        <taxon>Bacteria</taxon>
        <taxon>Pseudomonadati</taxon>
        <taxon>Pseudomonadota</taxon>
        <taxon>Alphaproteobacteria</taxon>
        <taxon>Sphingomonadales</taxon>
        <taxon>Erythrobacteraceae</taxon>
        <taxon>Pontixanthobacter</taxon>
    </lineage>
</organism>
<dbReference type="SUPFAM" id="SSF53850">
    <property type="entry name" value="Periplasmic binding protein-like II"/>
    <property type="match status" value="1"/>
</dbReference>
<name>A0A6I4V0J1_9SPHN</name>